<proteinExistence type="inferred from homology"/>
<dbReference type="Proteomes" id="UP000309340">
    <property type="component" value="Unassembled WGS sequence"/>
</dbReference>
<dbReference type="InterPro" id="IPR013154">
    <property type="entry name" value="ADH-like_N"/>
</dbReference>
<organism evidence="5 6">
    <name type="scientific">Friedmanniomyces simplex</name>
    <dbReference type="NCBI Taxonomy" id="329884"/>
    <lineage>
        <taxon>Eukaryota</taxon>
        <taxon>Fungi</taxon>
        <taxon>Dikarya</taxon>
        <taxon>Ascomycota</taxon>
        <taxon>Pezizomycotina</taxon>
        <taxon>Dothideomycetes</taxon>
        <taxon>Dothideomycetidae</taxon>
        <taxon>Mycosphaerellales</taxon>
        <taxon>Teratosphaeriaceae</taxon>
        <taxon>Friedmanniomyces</taxon>
    </lineage>
</organism>
<dbReference type="CDD" id="cd08249">
    <property type="entry name" value="enoyl_reductase_like"/>
    <property type="match status" value="1"/>
</dbReference>
<dbReference type="SUPFAM" id="SSF50129">
    <property type="entry name" value="GroES-like"/>
    <property type="match status" value="1"/>
</dbReference>
<feature type="domain" description="GED" evidence="4">
    <location>
        <begin position="378"/>
        <end position="491"/>
    </location>
</feature>
<evidence type="ECO:0000313" key="6">
    <source>
        <dbReference type="Proteomes" id="UP000309340"/>
    </source>
</evidence>
<sequence>MATPTHAAVVTTAPRTPLVIRQVPTIAPINDEVLVRVEWTASTPLDLHQADGGLLVKHPQVLGDGVAGTVLETAEGAKRLKVGDKVFGFQWREQKEKGHQEKLTAPEWLFGKIPSGFTMQEAVTLPNNFVTAFHTISTDLGLPIPWPKPEGYVPPRASEAILIWGGASSVGQYALQVLKYYGYRNIIATASPSHHGYLKSLGAIRCFDYRDPNVVHDIGRDMGSLPLIIDCIGSKAGTLAPISQLTGSGAKVAIMLPVIVKASTDEAAPEYGMEVESQAAWAPGVEARGVRTHFYLQNELFKEKLQPEIMPTLLAEVHGQRAEYPARNNPGLLRKVLEEVSVEEYNKKLHISNTTVDAENSLGALQRRVLVDMDEQACSEAWSGLNSYCKVARKTFVDNVCVQVVERQLLRHLADVFSPEMVLGLSEDELWTKLMTKTTNKRGRVIEHLTTTTQVPELAIRYQALQERIVTHKVESLLIERSLFLGEVHET</sequence>
<dbReference type="PANTHER" id="PTHR45348">
    <property type="entry name" value="HYPOTHETICAL OXIDOREDUCTASE (EUROFUNG)"/>
    <property type="match status" value="1"/>
</dbReference>
<dbReference type="InterPro" id="IPR020850">
    <property type="entry name" value="GED_dom"/>
</dbReference>
<dbReference type="PANTHER" id="PTHR45348:SF3">
    <property type="entry name" value="ENOYL REDUCTASE (ER) DOMAIN-CONTAINING PROTEIN"/>
    <property type="match status" value="1"/>
</dbReference>
<evidence type="ECO:0000259" key="4">
    <source>
        <dbReference type="PROSITE" id="PS51388"/>
    </source>
</evidence>
<evidence type="ECO:0000256" key="3">
    <source>
        <dbReference type="ARBA" id="ARBA00023002"/>
    </source>
</evidence>
<keyword evidence="6" id="KW-1185">Reference proteome</keyword>
<accession>A0A4U0XJ91</accession>
<dbReference type="STRING" id="329884.A0A4U0XJ91"/>
<dbReference type="InterPro" id="IPR047122">
    <property type="entry name" value="Trans-enoyl_RdTase-like"/>
</dbReference>
<reference evidence="5 6" key="1">
    <citation type="submission" date="2017-03" db="EMBL/GenBank/DDBJ databases">
        <title>Genomes of endolithic fungi from Antarctica.</title>
        <authorList>
            <person name="Coleine C."/>
            <person name="Masonjones S."/>
            <person name="Stajich J.E."/>
        </authorList>
    </citation>
    <scope>NUCLEOTIDE SEQUENCE [LARGE SCALE GENOMIC DNA]</scope>
    <source>
        <strain evidence="5 6">CCFEE 5184</strain>
    </source>
</reference>
<comment type="similarity">
    <text evidence="1">Belongs to the zinc-containing alcohol dehydrogenase family.</text>
</comment>
<dbReference type="InterPro" id="IPR036291">
    <property type="entry name" value="NAD(P)-bd_dom_sf"/>
</dbReference>
<gene>
    <name evidence="5" type="ORF">B0A55_09912</name>
</gene>
<comment type="caution">
    <text evidence="5">The sequence shown here is derived from an EMBL/GenBank/DDBJ whole genome shotgun (WGS) entry which is preliminary data.</text>
</comment>
<evidence type="ECO:0000256" key="1">
    <source>
        <dbReference type="ARBA" id="ARBA00008072"/>
    </source>
</evidence>
<comment type="subunit">
    <text evidence="2">Monomer.</text>
</comment>
<dbReference type="SUPFAM" id="SSF51735">
    <property type="entry name" value="NAD(P)-binding Rossmann-fold domains"/>
    <property type="match status" value="1"/>
</dbReference>
<dbReference type="PROSITE" id="PS51388">
    <property type="entry name" value="GED"/>
    <property type="match status" value="1"/>
</dbReference>
<dbReference type="InterPro" id="IPR011032">
    <property type="entry name" value="GroES-like_sf"/>
</dbReference>
<dbReference type="Gene3D" id="3.90.180.10">
    <property type="entry name" value="Medium-chain alcohol dehydrogenases, catalytic domain"/>
    <property type="match status" value="1"/>
</dbReference>
<keyword evidence="3" id="KW-0560">Oxidoreductase</keyword>
<dbReference type="GO" id="GO:0016651">
    <property type="term" value="F:oxidoreductase activity, acting on NAD(P)H"/>
    <property type="evidence" value="ECO:0007669"/>
    <property type="project" value="InterPro"/>
</dbReference>
<name>A0A4U0XJ91_9PEZI</name>
<evidence type="ECO:0000256" key="2">
    <source>
        <dbReference type="ARBA" id="ARBA00011245"/>
    </source>
</evidence>
<dbReference type="InterPro" id="IPR020843">
    <property type="entry name" value="ER"/>
</dbReference>
<dbReference type="Gene3D" id="3.40.50.720">
    <property type="entry name" value="NAD(P)-binding Rossmann-like Domain"/>
    <property type="match status" value="1"/>
</dbReference>
<dbReference type="Pfam" id="PF08240">
    <property type="entry name" value="ADH_N"/>
    <property type="match status" value="1"/>
</dbReference>
<evidence type="ECO:0000313" key="5">
    <source>
        <dbReference type="EMBL" id="TKA76401.1"/>
    </source>
</evidence>
<dbReference type="EMBL" id="NAJQ01000164">
    <property type="protein sequence ID" value="TKA76401.1"/>
    <property type="molecule type" value="Genomic_DNA"/>
</dbReference>
<dbReference type="AlphaFoldDB" id="A0A4U0XJ91"/>
<dbReference type="SMART" id="SM00829">
    <property type="entry name" value="PKS_ER"/>
    <property type="match status" value="1"/>
</dbReference>
<dbReference type="OrthoDB" id="9992527at2759"/>
<protein>
    <recommendedName>
        <fullName evidence="4">GED domain-containing protein</fullName>
    </recommendedName>
</protein>